<dbReference type="CDD" id="cd16429">
    <property type="entry name" value="VirB10"/>
    <property type="match status" value="1"/>
</dbReference>
<evidence type="ECO:0000313" key="9">
    <source>
        <dbReference type="Proteomes" id="UP000319478"/>
    </source>
</evidence>
<evidence type="ECO:0008006" key="10">
    <source>
        <dbReference type="Google" id="ProtNLM"/>
    </source>
</evidence>
<keyword evidence="6" id="KW-0472">Membrane</keyword>
<evidence type="ECO:0000256" key="7">
    <source>
        <dbReference type="SAM" id="MobiDB-lite"/>
    </source>
</evidence>
<dbReference type="Pfam" id="PF03743">
    <property type="entry name" value="TrbI"/>
    <property type="match status" value="1"/>
</dbReference>
<evidence type="ECO:0000256" key="5">
    <source>
        <dbReference type="ARBA" id="ARBA00022989"/>
    </source>
</evidence>
<gene>
    <name evidence="8" type="ORF">GHA01_19510</name>
</gene>
<dbReference type="Gene3D" id="2.40.128.260">
    <property type="entry name" value="Type IV secretion system, VirB10/TraB/TrbI"/>
    <property type="match status" value="2"/>
</dbReference>
<keyword evidence="5" id="KW-1133">Transmembrane helix</keyword>
<dbReference type="InterPro" id="IPR047695">
    <property type="entry name" value="T4SS_VirB10/PtlG"/>
</dbReference>
<reference evidence="8 9" key="1">
    <citation type="submission" date="2019-06" db="EMBL/GenBank/DDBJ databases">
        <title>Whole genome shotgun sequence of Komagataeibacter hansenii NBRC 14820.</title>
        <authorList>
            <person name="Hosoyama A."/>
            <person name="Uohara A."/>
            <person name="Ohji S."/>
            <person name="Ichikawa N."/>
        </authorList>
    </citation>
    <scope>NUCLEOTIDE SEQUENCE [LARGE SCALE GENOMIC DNA]</scope>
    <source>
        <strain evidence="8 9">NBRC 14820</strain>
    </source>
</reference>
<dbReference type="NCBIfam" id="NF038091">
    <property type="entry name" value="T4SS_VirB10"/>
    <property type="match status" value="1"/>
</dbReference>
<evidence type="ECO:0000256" key="1">
    <source>
        <dbReference type="ARBA" id="ARBA00004162"/>
    </source>
</evidence>
<evidence type="ECO:0000313" key="8">
    <source>
        <dbReference type="EMBL" id="GEC64102.1"/>
    </source>
</evidence>
<comment type="similarity">
    <text evidence="2">Belongs to the TrbI/VirB10 family.</text>
</comment>
<keyword evidence="9" id="KW-1185">Reference proteome</keyword>
<comment type="caution">
    <text evidence="8">The sequence shown here is derived from an EMBL/GenBank/DDBJ whole genome shotgun (WGS) entry which is preliminary data.</text>
</comment>
<proteinExistence type="inferred from homology"/>
<evidence type="ECO:0000256" key="6">
    <source>
        <dbReference type="ARBA" id="ARBA00023136"/>
    </source>
</evidence>
<keyword evidence="4" id="KW-0812">Transmembrane</keyword>
<accession>A0ABQ0SFM3</accession>
<keyword evidence="3" id="KW-1003">Cell membrane</keyword>
<dbReference type="RefSeq" id="WP_003621408.1">
    <property type="nucleotide sequence ID" value="NZ_BJNN01000104.1"/>
</dbReference>
<evidence type="ECO:0000256" key="3">
    <source>
        <dbReference type="ARBA" id="ARBA00022475"/>
    </source>
</evidence>
<dbReference type="InterPro" id="IPR042217">
    <property type="entry name" value="T4SS_VirB10/TrbI"/>
</dbReference>
<protein>
    <recommendedName>
        <fullName evidence="10">Type IV secretion system protein VirB10</fullName>
    </recommendedName>
</protein>
<evidence type="ECO:0000256" key="4">
    <source>
        <dbReference type="ARBA" id="ARBA00022692"/>
    </source>
</evidence>
<comment type="subcellular location">
    <subcellularLocation>
        <location evidence="1">Cell membrane</location>
        <topology evidence="1">Single-pass membrane protein</topology>
    </subcellularLocation>
</comment>
<feature type="compositionally biased region" description="Low complexity" evidence="7">
    <location>
        <begin position="97"/>
        <end position="123"/>
    </location>
</feature>
<name>A0ABQ0SFM3_NOVHA</name>
<dbReference type="PROSITE" id="PS51257">
    <property type="entry name" value="PROKAR_LIPOPROTEIN"/>
    <property type="match status" value="1"/>
</dbReference>
<evidence type="ECO:0000256" key="2">
    <source>
        <dbReference type="ARBA" id="ARBA00010265"/>
    </source>
</evidence>
<dbReference type="InterPro" id="IPR005498">
    <property type="entry name" value="T4SS_VirB10/TraB/TrbI"/>
</dbReference>
<feature type="region of interest" description="Disordered" evidence="7">
    <location>
        <begin position="92"/>
        <end position="123"/>
    </location>
</feature>
<dbReference type="Proteomes" id="UP000319478">
    <property type="component" value="Unassembled WGS sequence"/>
</dbReference>
<dbReference type="EMBL" id="BJNN01000104">
    <property type="protein sequence ID" value="GEC64102.1"/>
    <property type="molecule type" value="Genomic_DNA"/>
</dbReference>
<sequence>MTGPAARHHVAVLSVLVAGMMAGGVMGAGCARGADDGGRITLKCPGSTFVIDAQGQTSCAVATPPASPATPDPVLSADPVVDAAMKRRLGHDFAQQPSAPGTGTGTTTSATPTTPAAATPAAADKNLLTSRLQPEVTPVAMATMMRDQNLTISKGTLIPCGTLAEIDTTLPGLVTCRVSHDVYSVNGKVRLVDKGAMVQGEVASALQYGQSRIFINWLRLRNPDGVSIDLASPGTTPLGSSGVTGKVNRHFWARFGDAIMVSVITDVGQLMVQAITNLASKPGTTSISTSSTTPTVSDEVEKVILAQTANVPPTLRVPQGNAVGIYVARDLDFTNVYALSVQ</sequence>
<organism evidence="8 9">
    <name type="scientific">Novacetimonas hansenii</name>
    <name type="common">Komagataeibacter hansenii</name>
    <dbReference type="NCBI Taxonomy" id="436"/>
    <lineage>
        <taxon>Bacteria</taxon>
        <taxon>Pseudomonadati</taxon>
        <taxon>Pseudomonadota</taxon>
        <taxon>Alphaproteobacteria</taxon>
        <taxon>Acetobacterales</taxon>
        <taxon>Acetobacteraceae</taxon>
        <taxon>Novacetimonas</taxon>
    </lineage>
</organism>